<sequence length="371" mass="39692">MVVKALETITLARVDDGKVGVPGKAGADGKTPYFHIAYATSANGSSGFSTTDSVSKTYIGQYTDFVQADSTDPTRYAWTLIKGEKGDTGPSGKDITSYDSGMVLPDTVAPKNSQFWVVDKDGIVTAFYKSDGTKWVSQEISASTINAATFNGLEFNGVNFNGSNFVSRFTSKPLEDSRLTADDGHTEYIDKGTGTAKLANGYLTIEGTVDGSSTQTFHVEIGPSGISSEIRDTNTLVAGSLSKGVLTLAYKDGATLYQGTIDAQIASQIDNVGTLAWSGALYPSASDRAICSIPLNQTRTGWLIRWSYYAKGNQNNYYNYTLLPNIVNQGKINNLYVTISMPGLGTFFKRLWWDNTGITGSADNVAGSQAP</sequence>
<reference evidence="2" key="1">
    <citation type="journal article" date="2019" name="Int. J. Syst. Evol. Microbiol.">
        <title>The Global Catalogue of Microorganisms (GCM) 10K type strain sequencing project: providing services to taxonomists for standard genome sequencing and annotation.</title>
        <authorList>
            <consortium name="The Broad Institute Genomics Platform"/>
            <consortium name="The Broad Institute Genome Sequencing Center for Infectious Disease"/>
            <person name="Wu L."/>
            <person name="Ma J."/>
        </authorList>
    </citation>
    <scope>NUCLEOTIDE SEQUENCE [LARGE SCALE GENOMIC DNA]</scope>
    <source>
        <strain evidence="2">CCM 8912</strain>
    </source>
</reference>
<feature type="non-terminal residue" evidence="1">
    <location>
        <position position="371"/>
    </location>
</feature>
<accession>A0ABW4CYM5</accession>
<evidence type="ECO:0000313" key="2">
    <source>
        <dbReference type="Proteomes" id="UP001597212"/>
    </source>
</evidence>
<dbReference type="Proteomes" id="UP001597212">
    <property type="component" value="Unassembled WGS sequence"/>
</dbReference>
<evidence type="ECO:0000313" key="1">
    <source>
        <dbReference type="EMBL" id="MFD1441188.1"/>
    </source>
</evidence>
<keyword evidence="2" id="KW-1185">Reference proteome</keyword>
<protein>
    <submittedName>
        <fullName evidence="1">Phage tail protein</fullName>
    </submittedName>
</protein>
<proteinExistence type="predicted"/>
<dbReference type="EMBL" id="JBHTOK010000063">
    <property type="protein sequence ID" value="MFD1441188.1"/>
    <property type="molecule type" value="Genomic_DNA"/>
</dbReference>
<gene>
    <name evidence="1" type="ORF">ACFQ5K_07360</name>
</gene>
<comment type="caution">
    <text evidence="1">The sequence shown here is derived from an EMBL/GenBank/DDBJ whole genome shotgun (WGS) entry which is preliminary data.</text>
</comment>
<organism evidence="1 2">
    <name type="scientific">Lacticaseibacillus hegangensis</name>
    <dbReference type="NCBI Taxonomy" id="2486010"/>
    <lineage>
        <taxon>Bacteria</taxon>
        <taxon>Bacillati</taxon>
        <taxon>Bacillota</taxon>
        <taxon>Bacilli</taxon>
        <taxon>Lactobacillales</taxon>
        <taxon>Lactobacillaceae</taxon>
        <taxon>Lacticaseibacillus</taxon>
    </lineage>
</organism>
<name>A0ABW4CYM5_9LACO</name>